<keyword evidence="5 6" id="KW-0648">Protein biosynthesis</keyword>
<protein>
    <submittedName>
        <fullName evidence="8">Eukaryotic translation initiation factor 4e related</fullName>
    </submittedName>
</protein>
<dbReference type="PANTHER" id="PTHR11960">
    <property type="entry name" value="EUKARYOTIC TRANSLATION INITIATION FACTOR 4E RELATED"/>
    <property type="match status" value="1"/>
</dbReference>
<dbReference type="SUPFAM" id="SSF55418">
    <property type="entry name" value="eIF4e-like"/>
    <property type="match status" value="1"/>
</dbReference>
<evidence type="ECO:0000313" key="8">
    <source>
        <dbReference type="EMBL" id="KAJ5078131.1"/>
    </source>
</evidence>
<keyword evidence="3" id="KW-0810">Translation regulation</keyword>
<dbReference type="GO" id="GO:0003743">
    <property type="term" value="F:translation initiation factor activity"/>
    <property type="evidence" value="ECO:0007669"/>
    <property type="project" value="UniProtKB-KW"/>
</dbReference>
<dbReference type="OrthoDB" id="590761at2759"/>
<evidence type="ECO:0000313" key="9">
    <source>
        <dbReference type="Proteomes" id="UP001149090"/>
    </source>
</evidence>
<dbReference type="PANTHER" id="PTHR11960:SF8">
    <property type="entry name" value="EUKARYOTIC TRANSLATION INITIATION FACTOR 4E1-RELATED"/>
    <property type="match status" value="1"/>
</dbReference>
<keyword evidence="9" id="KW-1185">Reference proteome</keyword>
<keyword evidence="2 6" id="KW-0396">Initiation factor</keyword>
<evidence type="ECO:0000256" key="5">
    <source>
        <dbReference type="ARBA" id="ARBA00022917"/>
    </source>
</evidence>
<dbReference type="Gene3D" id="3.30.760.10">
    <property type="entry name" value="RNA Cap, Translation Initiation Factor Eif4e"/>
    <property type="match status" value="1"/>
</dbReference>
<gene>
    <name evidence="8" type="ORF">M0811_05389</name>
</gene>
<dbReference type="OMA" id="EEFWAIV"/>
<dbReference type="GO" id="GO:0006417">
    <property type="term" value="P:regulation of translation"/>
    <property type="evidence" value="ECO:0007669"/>
    <property type="project" value="UniProtKB-KW"/>
</dbReference>
<evidence type="ECO:0000256" key="2">
    <source>
        <dbReference type="ARBA" id="ARBA00022540"/>
    </source>
</evidence>
<dbReference type="GO" id="GO:0000340">
    <property type="term" value="F:RNA 7-methylguanosine cap binding"/>
    <property type="evidence" value="ECO:0007669"/>
    <property type="project" value="TreeGrafter"/>
</dbReference>
<evidence type="ECO:0000256" key="6">
    <source>
        <dbReference type="RuleBase" id="RU004374"/>
    </source>
</evidence>
<feature type="region of interest" description="Disordered" evidence="7">
    <location>
        <begin position="1"/>
        <end position="28"/>
    </location>
</feature>
<feature type="compositionally biased region" description="Polar residues" evidence="7">
    <location>
        <begin position="1"/>
        <end position="10"/>
    </location>
</feature>
<comment type="similarity">
    <text evidence="1 6">Belongs to the eukaryotic initiation factor 4E family.</text>
</comment>
<keyword evidence="4 6" id="KW-0694">RNA-binding</keyword>
<organism evidence="8 9">
    <name type="scientific">Anaeramoeba ignava</name>
    <name type="common">Anaerobic marine amoeba</name>
    <dbReference type="NCBI Taxonomy" id="1746090"/>
    <lineage>
        <taxon>Eukaryota</taxon>
        <taxon>Metamonada</taxon>
        <taxon>Anaeramoebidae</taxon>
        <taxon>Anaeramoeba</taxon>
    </lineage>
</organism>
<name>A0A9Q0RET5_ANAIG</name>
<reference evidence="8" key="1">
    <citation type="submission" date="2022-10" db="EMBL/GenBank/DDBJ databases">
        <title>Novel sulphate-reducing endosymbionts in the free-living metamonad Anaeramoeba.</title>
        <authorList>
            <person name="Jerlstrom-Hultqvist J."/>
            <person name="Cepicka I."/>
            <person name="Gallot-Lavallee L."/>
            <person name="Salas-Leiva D."/>
            <person name="Curtis B.A."/>
            <person name="Zahonova K."/>
            <person name="Pipaliya S."/>
            <person name="Dacks J."/>
            <person name="Roger A.J."/>
        </authorList>
    </citation>
    <scope>NUCLEOTIDE SEQUENCE</scope>
    <source>
        <strain evidence="8">BMAN</strain>
    </source>
</reference>
<dbReference type="GO" id="GO:0016281">
    <property type="term" value="C:eukaryotic translation initiation factor 4F complex"/>
    <property type="evidence" value="ECO:0007669"/>
    <property type="project" value="TreeGrafter"/>
</dbReference>
<dbReference type="InterPro" id="IPR023398">
    <property type="entry name" value="TIF_eIF4e-like"/>
</dbReference>
<dbReference type="AlphaFoldDB" id="A0A9Q0RET5"/>
<accession>A0A9Q0RET5</accession>
<dbReference type="EMBL" id="JAPDFW010000055">
    <property type="protein sequence ID" value="KAJ5078131.1"/>
    <property type="molecule type" value="Genomic_DNA"/>
</dbReference>
<comment type="caution">
    <text evidence="8">The sequence shown here is derived from an EMBL/GenBank/DDBJ whole genome shotgun (WGS) entry which is preliminary data.</text>
</comment>
<evidence type="ECO:0000256" key="1">
    <source>
        <dbReference type="ARBA" id="ARBA00009860"/>
    </source>
</evidence>
<evidence type="ECO:0000256" key="7">
    <source>
        <dbReference type="SAM" id="MobiDB-lite"/>
    </source>
</evidence>
<dbReference type="Proteomes" id="UP001149090">
    <property type="component" value="Unassembled WGS sequence"/>
</dbReference>
<feature type="compositionally biased region" description="Polar residues" evidence="7">
    <location>
        <begin position="19"/>
        <end position="28"/>
    </location>
</feature>
<evidence type="ECO:0000256" key="4">
    <source>
        <dbReference type="ARBA" id="ARBA00022884"/>
    </source>
</evidence>
<evidence type="ECO:0000256" key="3">
    <source>
        <dbReference type="ARBA" id="ARBA00022845"/>
    </source>
</evidence>
<sequence length="228" mass="26914">MMEKTIQQNNSKEKKETNQETNQETISQMTQTPNVDDFSITHPLHSPWVFWAMVQKKQTAQNDWQSQLVKIYKCETVEEFWGLVDNIRKPSEIENWNQLFLFKDGILPEWEDIENKDGGSWQIQVKKPNPKSRNRNWSERIDNAWKNISLSLIGEQFPNSELVCGAAVTIRPAFCRISLWTKFSDEENQMKIGRHFKTDLEGFSENITFCFHSDRPKQQRGNQPKYKI</sequence>
<proteinExistence type="inferred from homology"/>
<dbReference type="InterPro" id="IPR001040">
    <property type="entry name" value="TIF_eIF_4E"/>
</dbReference>
<dbReference type="Pfam" id="PF01652">
    <property type="entry name" value="IF4E"/>
    <property type="match status" value="1"/>
</dbReference>